<dbReference type="GeneID" id="10289095"/>
<gene>
    <name evidence="3" type="ordered locus">VMUT_1443</name>
</gene>
<dbReference type="STRING" id="985053.VMUT_1443"/>
<proteinExistence type="predicted"/>
<keyword evidence="4" id="KW-1185">Reference proteome</keyword>
<dbReference type="SUPFAM" id="SSF103481">
    <property type="entry name" value="Multidrug resistance efflux transporter EmrE"/>
    <property type="match status" value="2"/>
</dbReference>
<feature type="transmembrane region" description="Helical" evidence="1">
    <location>
        <begin position="168"/>
        <end position="189"/>
    </location>
</feature>
<sequence length="278" mass="29872">MNNRSKLWPGFYIMMAAALWSTIGVVSMYSANPIMLGLFRSLFASLVSLFIRRSLNKASVITGIALGVLFAAYPIAAVMAGVGLAAFLLYTAPLWATLVALVMGEKPGRRGVIGVSLVIIAIVLIGAQTIKGSINMVGVFMGLLSGISYGSYIALARRFAKMGNEVDVSWGAIPYTLVVTALTAIAYSIIMNSWRPIVRPALWGIYLGIVTTVIPYRLFAMGVSRVRASTASVIATVEPVLAALWGFLFFRQIPTALTLIAYALIMMASIIVSFEETQ</sequence>
<feature type="transmembrane region" description="Helical" evidence="1">
    <location>
        <begin position="34"/>
        <end position="51"/>
    </location>
</feature>
<feature type="domain" description="EamA" evidence="2">
    <location>
        <begin position="11"/>
        <end position="125"/>
    </location>
</feature>
<dbReference type="GO" id="GO:0016020">
    <property type="term" value="C:membrane"/>
    <property type="evidence" value="ECO:0007669"/>
    <property type="project" value="InterPro"/>
</dbReference>
<dbReference type="Pfam" id="PF00892">
    <property type="entry name" value="EamA"/>
    <property type="match status" value="2"/>
</dbReference>
<dbReference type="InterPro" id="IPR037185">
    <property type="entry name" value="EmrE-like"/>
</dbReference>
<accession>F0QT59</accession>
<dbReference type="RefSeq" id="WP_013604810.1">
    <property type="nucleotide sequence ID" value="NC_015151.1"/>
</dbReference>
<dbReference type="AlphaFoldDB" id="F0QT59"/>
<feature type="transmembrane region" description="Helical" evidence="1">
    <location>
        <begin position="136"/>
        <end position="156"/>
    </location>
</feature>
<dbReference type="eggNOG" id="arCOG00271">
    <property type="taxonomic scope" value="Archaea"/>
</dbReference>
<protein>
    <recommendedName>
        <fullName evidence="2">EamA domain-containing protein</fullName>
    </recommendedName>
</protein>
<feature type="transmembrane region" description="Helical" evidence="1">
    <location>
        <begin position="58"/>
        <end position="76"/>
    </location>
</feature>
<evidence type="ECO:0000259" key="2">
    <source>
        <dbReference type="Pfam" id="PF00892"/>
    </source>
</evidence>
<evidence type="ECO:0000313" key="3">
    <source>
        <dbReference type="EMBL" id="ADY01648.1"/>
    </source>
</evidence>
<feature type="transmembrane region" description="Helical" evidence="1">
    <location>
        <begin position="256"/>
        <end position="274"/>
    </location>
</feature>
<keyword evidence="1" id="KW-0472">Membrane</keyword>
<feature type="transmembrane region" description="Helical" evidence="1">
    <location>
        <begin position="82"/>
        <end position="104"/>
    </location>
</feature>
<dbReference type="KEGG" id="vmo:VMUT_1443"/>
<feature type="transmembrane region" description="Helical" evidence="1">
    <location>
        <begin position="7"/>
        <end position="28"/>
    </location>
</feature>
<organism evidence="3 4">
    <name type="scientific">Vulcanisaeta moutnovskia (strain 768-28)</name>
    <dbReference type="NCBI Taxonomy" id="985053"/>
    <lineage>
        <taxon>Archaea</taxon>
        <taxon>Thermoproteota</taxon>
        <taxon>Thermoprotei</taxon>
        <taxon>Thermoproteales</taxon>
        <taxon>Thermoproteaceae</taxon>
        <taxon>Vulcanisaeta</taxon>
    </lineage>
</organism>
<reference evidence="3 4" key="1">
    <citation type="journal article" date="2011" name="J. Bacteriol.">
        <title>Complete genome sequence of 'Vulcanisaeta moutnovskia' strain 768-28, a novel member of the hyperthermophilic crenarchaeal genus vulcanisaeta.</title>
        <authorList>
            <person name="Gumerov V.M."/>
            <person name="Mardanov A.V."/>
            <person name="Beletsky A.V."/>
            <person name="Prokofeva M.I."/>
            <person name="Bonch-Osmolovskaya E.A."/>
            <person name="Ravin N.V."/>
            <person name="Skryabin K.G."/>
        </authorList>
    </citation>
    <scope>NUCLEOTIDE SEQUENCE [LARGE SCALE GENOMIC DNA]</scope>
    <source>
        <strain evidence="3 4">768-28</strain>
    </source>
</reference>
<keyword evidence="1" id="KW-1133">Transmembrane helix</keyword>
<name>F0QT59_VULM7</name>
<dbReference type="PANTHER" id="PTHR22911">
    <property type="entry name" value="ACYL-MALONYL CONDENSING ENZYME-RELATED"/>
    <property type="match status" value="1"/>
</dbReference>
<feature type="domain" description="EamA" evidence="2">
    <location>
        <begin position="137"/>
        <end position="273"/>
    </location>
</feature>
<feature type="transmembrane region" description="Helical" evidence="1">
    <location>
        <begin position="111"/>
        <end position="130"/>
    </location>
</feature>
<dbReference type="PANTHER" id="PTHR22911:SF79">
    <property type="entry name" value="MOBA-LIKE NTP TRANSFERASE DOMAIN-CONTAINING PROTEIN"/>
    <property type="match status" value="1"/>
</dbReference>
<dbReference type="InterPro" id="IPR000620">
    <property type="entry name" value="EamA_dom"/>
</dbReference>
<feature type="transmembrane region" description="Helical" evidence="1">
    <location>
        <begin position="201"/>
        <end position="219"/>
    </location>
</feature>
<keyword evidence="1" id="KW-0812">Transmembrane</keyword>
<dbReference type="EMBL" id="CP002529">
    <property type="protein sequence ID" value="ADY01648.1"/>
    <property type="molecule type" value="Genomic_DNA"/>
</dbReference>
<evidence type="ECO:0000313" key="4">
    <source>
        <dbReference type="Proteomes" id="UP000007485"/>
    </source>
</evidence>
<evidence type="ECO:0000256" key="1">
    <source>
        <dbReference type="SAM" id="Phobius"/>
    </source>
</evidence>
<feature type="transmembrane region" description="Helical" evidence="1">
    <location>
        <begin position="231"/>
        <end position="250"/>
    </location>
</feature>
<dbReference type="HOGENOM" id="CLU_1064041_0_0_2"/>
<dbReference type="Proteomes" id="UP000007485">
    <property type="component" value="Chromosome"/>
</dbReference>